<dbReference type="Pfam" id="PF07510">
    <property type="entry name" value="GmrSD_C"/>
    <property type="match status" value="1"/>
</dbReference>
<evidence type="ECO:0000259" key="1">
    <source>
        <dbReference type="Pfam" id="PF07510"/>
    </source>
</evidence>
<dbReference type="PANTHER" id="PTHR24094">
    <property type="entry name" value="SECRETED PROTEIN"/>
    <property type="match status" value="1"/>
</dbReference>
<dbReference type="InterPro" id="IPR011089">
    <property type="entry name" value="GmrSD_C"/>
</dbReference>
<proteinExistence type="predicted"/>
<dbReference type="PANTHER" id="PTHR24094:SF15">
    <property type="entry name" value="AMP-DEPENDENT SYNTHETASE_LIGASE DOMAIN-CONTAINING PROTEIN-RELATED"/>
    <property type="match status" value="1"/>
</dbReference>
<keyword evidence="3" id="KW-1185">Reference proteome</keyword>
<dbReference type="Proteomes" id="UP001321498">
    <property type="component" value="Chromosome"/>
</dbReference>
<gene>
    <name evidence="2" type="ORF">GCM10025866_30070</name>
</gene>
<feature type="domain" description="GmrSD restriction endonucleases C-terminal" evidence="1">
    <location>
        <begin position="10"/>
        <end position="98"/>
    </location>
</feature>
<evidence type="ECO:0000313" key="3">
    <source>
        <dbReference type="Proteomes" id="UP001321498"/>
    </source>
</evidence>
<reference evidence="3" key="1">
    <citation type="journal article" date="2019" name="Int. J. Syst. Evol. Microbiol.">
        <title>The Global Catalogue of Microorganisms (GCM) 10K type strain sequencing project: providing services to taxonomists for standard genome sequencing and annotation.</title>
        <authorList>
            <consortium name="The Broad Institute Genomics Platform"/>
            <consortium name="The Broad Institute Genome Sequencing Center for Infectious Disease"/>
            <person name="Wu L."/>
            <person name="Ma J."/>
        </authorList>
    </citation>
    <scope>NUCLEOTIDE SEQUENCE [LARGE SCALE GENOMIC DNA]</scope>
    <source>
        <strain evidence="3">NBRC 108725</strain>
    </source>
</reference>
<accession>A0ABN6XQ98</accession>
<name>A0ABN6XQ98_9MICO</name>
<evidence type="ECO:0000313" key="2">
    <source>
        <dbReference type="EMBL" id="BDZ47098.1"/>
    </source>
</evidence>
<sequence length="108" mass="11747">MHFVRGNDTSELVQIDHVVPLSWAWQHGAAAWTDDQRLLFANDPANLLAVDGATNSSKSDSGPADWLPPDETYRCTYAERFTAVLAEYGLGIDEPDRTALVAVAGRCG</sequence>
<protein>
    <recommendedName>
        <fullName evidence="1">GmrSD restriction endonucleases C-terminal domain-containing protein</fullName>
    </recommendedName>
</protein>
<dbReference type="EMBL" id="AP027731">
    <property type="protein sequence ID" value="BDZ47098.1"/>
    <property type="molecule type" value="Genomic_DNA"/>
</dbReference>
<organism evidence="2 3">
    <name type="scientific">Naasia aerilata</name>
    <dbReference type="NCBI Taxonomy" id="1162966"/>
    <lineage>
        <taxon>Bacteria</taxon>
        <taxon>Bacillati</taxon>
        <taxon>Actinomycetota</taxon>
        <taxon>Actinomycetes</taxon>
        <taxon>Micrococcales</taxon>
        <taxon>Microbacteriaceae</taxon>
        <taxon>Naasia</taxon>
    </lineage>
</organism>